<dbReference type="Pfam" id="PF10536">
    <property type="entry name" value="PMD"/>
    <property type="match status" value="1"/>
</dbReference>
<keyword evidence="3" id="KW-1185">Reference proteome</keyword>
<name>A0A151RBU8_CAJCA</name>
<protein>
    <recommendedName>
        <fullName evidence="1">Aminotransferase-like plant mobile domain-containing protein</fullName>
    </recommendedName>
</protein>
<evidence type="ECO:0000313" key="2">
    <source>
        <dbReference type="EMBL" id="KYP40124.1"/>
    </source>
</evidence>
<dbReference type="Proteomes" id="UP000075243">
    <property type="component" value="Unassembled WGS sequence"/>
</dbReference>
<evidence type="ECO:0000313" key="3">
    <source>
        <dbReference type="Proteomes" id="UP000075243"/>
    </source>
</evidence>
<dbReference type="Gramene" id="C.cajan_39256.t">
    <property type="protein sequence ID" value="C.cajan_39256.t.cds1"/>
    <property type="gene ID" value="C.cajan_39256"/>
</dbReference>
<dbReference type="PANTHER" id="PTHR46033:SF8">
    <property type="entry name" value="PROTEIN MAINTENANCE OF MERISTEMS-LIKE"/>
    <property type="match status" value="1"/>
</dbReference>
<dbReference type="GO" id="GO:0010073">
    <property type="term" value="P:meristem maintenance"/>
    <property type="evidence" value="ECO:0007669"/>
    <property type="project" value="InterPro"/>
</dbReference>
<gene>
    <name evidence="2" type="ORF">KK1_038552</name>
</gene>
<dbReference type="InterPro" id="IPR044824">
    <property type="entry name" value="MAIN-like"/>
</dbReference>
<accession>A0A151RBU8</accession>
<organism evidence="2 3">
    <name type="scientific">Cajanus cajan</name>
    <name type="common">Pigeon pea</name>
    <name type="synonym">Cajanus indicus</name>
    <dbReference type="NCBI Taxonomy" id="3821"/>
    <lineage>
        <taxon>Eukaryota</taxon>
        <taxon>Viridiplantae</taxon>
        <taxon>Streptophyta</taxon>
        <taxon>Embryophyta</taxon>
        <taxon>Tracheophyta</taxon>
        <taxon>Spermatophyta</taxon>
        <taxon>Magnoliopsida</taxon>
        <taxon>eudicotyledons</taxon>
        <taxon>Gunneridae</taxon>
        <taxon>Pentapetalae</taxon>
        <taxon>rosids</taxon>
        <taxon>fabids</taxon>
        <taxon>Fabales</taxon>
        <taxon>Fabaceae</taxon>
        <taxon>Papilionoideae</taxon>
        <taxon>50 kb inversion clade</taxon>
        <taxon>NPAAA clade</taxon>
        <taxon>indigoferoid/millettioid clade</taxon>
        <taxon>Phaseoleae</taxon>
        <taxon>Cajanus</taxon>
    </lineage>
</organism>
<evidence type="ECO:0000259" key="1">
    <source>
        <dbReference type="Pfam" id="PF10536"/>
    </source>
</evidence>
<dbReference type="EMBL" id="KQ483856">
    <property type="protein sequence ID" value="KYP40124.1"/>
    <property type="molecule type" value="Genomic_DNA"/>
</dbReference>
<dbReference type="PANTHER" id="PTHR46033">
    <property type="entry name" value="PROTEIN MAIN-LIKE 2"/>
    <property type="match status" value="1"/>
</dbReference>
<sequence>MKEASLKIFQSQVLLPFTLANGSTHAFLGPFMGQNKKKFGNTLLPEDASSLPFIHSSEIDLSLFNDTTKIFRAFPPLKDRHLQWLLRVEQAMNSSWVEAGIFEFIQLAKFDLHLFDPQMLLSAIFLWNRETRAFEFPCGFVCPTLLDIAAITGLAPIRDRFHPDVVEEEISIKEVSITWDKKTYLAFINAHVGQPGTPVSESEHIAFLMYWLSACVFCTPSLQVPKYYYVLAQTLHLKKKICLSKLL</sequence>
<feature type="domain" description="Aminotransferase-like plant mobile" evidence="1">
    <location>
        <begin position="100"/>
        <end position="243"/>
    </location>
</feature>
<dbReference type="InterPro" id="IPR019557">
    <property type="entry name" value="AminoTfrase-like_pln_mobile"/>
</dbReference>
<proteinExistence type="predicted"/>
<reference evidence="2" key="1">
    <citation type="journal article" date="2012" name="Nat. Biotechnol.">
        <title>Draft genome sequence of pigeonpea (Cajanus cajan), an orphan legume crop of resource-poor farmers.</title>
        <authorList>
            <person name="Varshney R.K."/>
            <person name="Chen W."/>
            <person name="Li Y."/>
            <person name="Bharti A.K."/>
            <person name="Saxena R.K."/>
            <person name="Schlueter J.A."/>
            <person name="Donoghue M.T."/>
            <person name="Azam S."/>
            <person name="Fan G."/>
            <person name="Whaley A.M."/>
            <person name="Farmer A.D."/>
            <person name="Sheridan J."/>
            <person name="Iwata A."/>
            <person name="Tuteja R."/>
            <person name="Penmetsa R.V."/>
            <person name="Wu W."/>
            <person name="Upadhyaya H.D."/>
            <person name="Yang S.P."/>
            <person name="Shah T."/>
            <person name="Saxena K.B."/>
            <person name="Michael T."/>
            <person name="McCombie W.R."/>
            <person name="Yang B."/>
            <person name="Zhang G."/>
            <person name="Yang H."/>
            <person name="Wang J."/>
            <person name="Spillane C."/>
            <person name="Cook D.R."/>
            <person name="May G.D."/>
            <person name="Xu X."/>
            <person name="Jackson S.A."/>
        </authorList>
    </citation>
    <scope>NUCLEOTIDE SEQUENCE [LARGE SCALE GENOMIC DNA]</scope>
</reference>
<dbReference type="AlphaFoldDB" id="A0A151RBU8"/>